<reference evidence="1 2" key="1">
    <citation type="submission" date="2024-11" db="EMBL/GenBank/DDBJ databases">
        <title>A near-complete genome assembly of Cinchona calisaya.</title>
        <authorList>
            <person name="Lian D.C."/>
            <person name="Zhao X.W."/>
            <person name="Wei L."/>
        </authorList>
    </citation>
    <scope>NUCLEOTIDE SEQUENCE [LARGE SCALE GENOMIC DNA]</scope>
    <source>
        <tissue evidence="1">Nenye</tissue>
    </source>
</reference>
<accession>A0ABD2YIT8</accession>
<evidence type="ECO:0008006" key="3">
    <source>
        <dbReference type="Google" id="ProtNLM"/>
    </source>
</evidence>
<evidence type="ECO:0000313" key="2">
    <source>
        <dbReference type="Proteomes" id="UP001630127"/>
    </source>
</evidence>
<gene>
    <name evidence="1" type="ORF">ACH5RR_032694</name>
</gene>
<dbReference type="AlphaFoldDB" id="A0ABD2YIT8"/>
<organism evidence="1 2">
    <name type="scientific">Cinchona calisaya</name>
    <dbReference type="NCBI Taxonomy" id="153742"/>
    <lineage>
        <taxon>Eukaryota</taxon>
        <taxon>Viridiplantae</taxon>
        <taxon>Streptophyta</taxon>
        <taxon>Embryophyta</taxon>
        <taxon>Tracheophyta</taxon>
        <taxon>Spermatophyta</taxon>
        <taxon>Magnoliopsida</taxon>
        <taxon>eudicotyledons</taxon>
        <taxon>Gunneridae</taxon>
        <taxon>Pentapetalae</taxon>
        <taxon>asterids</taxon>
        <taxon>lamiids</taxon>
        <taxon>Gentianales</taxon>
        <taxon>Rubiaceae</taxon>
        <taxon>Cinchonoideae</taxon>
        <taxon>Cinchoneae</taxon>
        <taxon>Cinchona</taxon>
    </lineage>
</organism>
<evidence type="ECO:0000313" key="1">
    <source>
        <dbReference type="EMBL" id="KAL3507312.1"/>
    </source>
</evidence>
<proteinExistence type="predicted"/>
<sequence length="139" mass="16094">MIDNTIKDSIYEKIIGPKKPGRMHTYGMGPTPKDIRTSNHTSVAQKKVFDDTVNEKIEAMRIQMSAEVDAKLCRLKEGLISHFEERIRNLAPLQKEMSTPQQSLLRGSFEVRTIVSCLRFFKRIFYGLILFCNNKYFGF</sequence>
<dbReference type="EMBL" id="JBJUIK010000013">
    <property type="protein sequence ID" value="KAL3507312.1"/>
    <property type="molecule type" value="Genomic_DNA"/>
</dbReference>
<name>A0ABD2YIT8_9GENT</name>
<keyword evidence="2" id="KW-1185">Reference proteome</keyword>
<protein>
    <recommendedName>
        <fullName evidence="3">Transposase</fullName>
    </recommendedName>
</protein>
<comment type="caution">
    <text evidence="1">The sequence shown here is derived from an EMBL/GenBank/DDBJ whole genome shotgun (WGS) entry which is preliminary data.</text>
</comment>
<dbReference type="Proteomes" id="UP001630127">
    <property type="component" value="Unassembled WGS sequence"/>
</dbReference>